<reference evidence="1 2" key="1">
    <citation type="journal article" date="2014" name="BMC Genomics">
        <title>Comparative genome sequencing reveals chemotype-specific gene clusters in the toxigenic black mold Stachybotrys.</title>
        <authorList>
            <person name="Semeiks J."/>
            <person name="Borek D."/>
            <person name="Otwinowski Z."/>
            <person name="Grishin N.V."/>
        </authorList>
    </citation>
    <scope>NUCLEOTIDE SEQUENCE [LARGE SCALE GENOMIC DNA]</scope>
    <source>
        <strain evidence="2">CBS 109288 / IBT 7711</strain>
    </source>
</reference>
<protein>
    <submittedName>
        <fullName evidence="1">Uncharacterized protein</fullName>
    </submittedName>
</protein>
<evidence type="ECO:0000313" key="2">
    <source>
        <dbReference type="Proteomes" id="UP000028045"/>
    </source>
</evidence>
<accession>A0A084AJ39</accession>
<proteinExistence type="predicted"/>
<dbReference type="Proteomes" id="UP000028045">
    <property type="component" value="Unassembled WGS sequence"/>
</dbReference>
<organism evidence="1 2">
    <name type="scientific">Stachybotrys chartarum (strain CBS 109288 / IBT 7711)</name>
    <name type="common">Toxic black mold</name>
    <name type="synonym">Stilbospora chartarum</name>
    <dbReference type="NCBI Taxonomy" id="1280523"/>
    <lineage>
        <taxon>Eukaryota</taxon>
        <taxon>Fungi</taxon>
        <taxon>Dikarya</taxon>
        <taxon>Ascomycota</taxon>
        <taxon>Pezizomycotina</taxon>
        <taxon>Sordariomycetes</taxon>
        <taxon>Hypocreomycetidae</taxon>
        <taxon>Hypocreales</taxon>
        <taxon>Stachybotryaceae</taxon>
        <taxon>Stachybotrys</taxon>
    </lineage>
</organism>
<keyword evidence="2" id="KW-1185">Reference proteome</keyword>
<dbReference type="HOGENOM" id="CLU_1195548_0_0_1"/>
<dbReference type="AlphaFoldDB" id="A0A084AJ39"/>
<name>A0A084AJ39_STACB</name>
<dbReference type="EMBL" id="KL648706">
    <property type="protein sequence ID" value="KEY65318.1"/>
    <property type="molecule type" value="Genomic_DNA"/>
</dbReference>
<gene>
    <name evidence="1" type="ORF">S7711_10516</name>
</gene>
<evidence type="ECO:0000313" key="1">
    <source>
        <dbReference type="EMBL" id="KEY65318.1"/>
    </source>
</evidence>
<sequence>MRKPRTQIDLDISDIVLGHGRLRALRPFIRGFSGPDFLLEPFLCEYRNTILGDNCIFYMTDDCHRIAQRRVHLSEACGFETAIHILLLIARGSVAPAGHLSTTVNANSNLASTITTLAGKPLEENDGPPVPLAQDAKDTSPIEEQGLGFPEGLSGIYGYEPSRHVDIPSQIYTSPHNTCENLLIISDSNYQKRNAELSLGLVQNPIVGCYKLESF</sequence>